<dbReference type="Gene3D" id="3.90.780.10">
    <property type="entry name" value="5'-Nucleotidase, C-terminal domain"/>
    <property type="match status" value="1"/>
</dbReference>
<dbReference type="RefSeq" id="WP_136839661.1">
    <property type="nucleotide sequence ID" value="NZ_SWBR01000002.1"/>
</dbReference>
<sequence>MTVKNRIHLLSILLLLLASCTTKYALVKSNREEYKISNDVQVDSSIIKTYMPYKAKVEAEMNEVIGYTEVLLAKSSTVPESVLGNFFADAVFNQVKKLEPNVDFVFPSTKGGLRNDIAKGPISVSNIFELMPFENQLVLFNLKGEDFLKVLNYIAATNGQPVSGLKMNIKDKLAENISINGKPFDVAKNYWVVASDYIASGGDDAVGFNTPISRKNIGLLVRDALLREVRQIQAEGKRINAKLDGRITKN</sequence>
<reference evidence="3 4" key="1">
    <citation type="submission" date="2019-04" db="EMBL/GenBank/DDBJ databases">
        <title>Pedobacter sp. RP-3-22 sp. nov., isolated from Arctic soil.</title>
        <authorList>
            <person name="Dahal R.H."/>
            <person name="Kim D.-U."/>
        </authorList>
    </citation>
    <scope>NUCLEOTIDE SEQUENCE [LARGE SCALE GENOMIC DNA]</scope>
    <source>
        <strain evidence="3 4">RP-3-22</strain>
    </source>
</reference>
<dbReference type="PROSITE" id="PS51257">
    <property type="entry name" value="PROKAR_LIPOPROTEIN"/>
    <property type="match status" value="1"/>
</dbReference>
<dbReference type="Proteomes" id="UP000309488">
    <property type="component" value="Unassembled WGS sequence"/>
</dbReference>
<name>A0A4U1CRJ2_9SPHI</name>
<comment type="caution">
    <text evidence="3">The sequence shown here is derived from an EMBL/GenBank/DDBJ whole genome shotgun (WGS) entry which is preliminary data.</text>
</comment>
<dbReference type="PRINTS" id="PR01607">
    <property type="entry name" value="APYRASEFAMLY"/>
</dbReference>
<organism evidence="3 4">
    <name type="scientific">Pedobacter polaris</name>
    <dbReference type="NCBI Taxonomy" id="2571273"/>
    <lineage>
        <taxon>Bacteria</taxon>
        <taxon>Pseudomonadati</taxon>
        <taxon>Bacteroidota</taxon>
        <taxon>Sphingobacteriia</taxon>
        <taxon>Sphingobacteriales</taxon>
        <taxon>Sphingobacteriaceae</taxon>
        <taxon>Pedobacter</taxon>
    </lineage>
</organism>
<dbReference type="GO" id="GO:0009166">
    <property type="term" value="P:nucleotide catabolic process"/>
    <property type="evidence" value="ECO:0007669"/>
    <property type="project" value="InterPro"/>
</dbReference>
<evidence type="ECO:0000313" key="3">
    <source>
        <dbReference type="EMBL" id="TKC10086.1"/>
    </source>
</evidence>
<accession>A0A4U1CRJ2</accession>
<dbReference type="InterPro" id="IPR006179">
    <property type="entry name" value="5_nucleotidase/apyrase"/>
</dbReference>
<evidence type="ECO:0000313" key="4">
    <source>
        <dbReference type="Proteomes" id="UP000309488"/>
    </source>
</evidence>
<dbReference type="OrthoDB" id="4762412at2"/>
<evidence type="ECO:0000259" key="2">
    <source>
        <dbReference type="Pfam" id="PF02872"/>
    </source>
</evidence>
<dbReference type="PANTHER" id="PTHR11575">
    <property type="entry name" value="5'-NUCLEOTIDASE-RELATED"/>
    <property type="match status" value="1"/>
</dbReference>
<dbReference type="AlphaFoldDB" id="A0A4U1CRJ2"/>
<dbReference type="Pfam" id="PF02872">
    <property type="entry name" value="5_nucleotid_C"/>
    <property type="match status" value="1"/>
</dbReference>
<keyword evidence="4" id="KW-1185">Reference proteome</keyword>
<dbReference type="EMBL" id="SWBR01000002">
    <property type="protein sequence ID" value="TKC10086.1"/>
    <property type="molecule type" value="Genomic_DNA"/>
</dbReference>
<dbReference type="GO" id="GO:0016787">
    <property type="term" value="F:hydrolase activity"/>
    <property type="evidence" value="ECO:0007669"/>
    <property type="project" value="InterPro"/>
</dbReference>
<protein>
    <recommendedName>
        <fullName evidence="2">5'-Nucleotidase C-terminal domain-containing protein</fullName>
    </recommendedName>
</protein>
<dbReference type="SUPFAM" id="SSF55816">
    <property type="entry name" value="5'-nucleotidase (syn. UDP-sugar hydrolase), C-terminal domain"/>
    <property type="match status" value="1"/>
</dbReference>
<feature type="domain" description="5'-Nucleotidase C-terminal" evidence="2">
    <location>
        <begin position="64"/>
        <end position="204"/>
    </location>
</feature>
<keyword evidence="1" id="KW-0732">Signal</keyword>
<dbReference type="InterPro" id="IPR036907">
    <property type="entry name" value="5'-Nucleotdase_C_sf"/>
</dbReference>
<proteinExistence type="predicted"/>
<feature type="signal peptide" evidence="1">
    <location>
        <begin position="1"/>
        <end position="25"/>
    </location>
</feature>
<dbReference type="GO" id="GO:0030288">
    <property type="term" value="C:outer membrane-bounded periplasmic space"/>
    <property type="evidence" value="ECO:0007669"/>
    <property type="project" value="TreeGrafter"/>
</dbReference>
<dbReference type="InterPro" id="IPR008334">
    <property type="entry name" value="5'-Nucleotdase_C"/>
</dbReference>
<feature type="chain" id="PRO_5020387645" description="5'-Nucleotidase C-terminal domain-containing protein" evidence="1">
    <location>
        <begin position="26"/>
        <end position="250"/>
    </location>
</feature>
<evidence type="ECO:0000256" key="1">
    <source>
        <dbReference type="SAM" id="SignalP"/>
    </source>
</evidence>
<gene>
    <name evidence="3" type="ORF">FA048_07715</name>
</gene>
<dbReference type="PANTHER" id="PTHR11575:SF24">
    <property type="entry name" value="5'-NUCLEOTIDASE"/>
    <property type="match status" value="1"/>
</dbReference>